<gene>
    <name evidence="3" type="ORF">SMD27_18915</name>
</gene>
<dbReference type="InterPro" id="IPR036282">
    <property type="entry name" value="Glutathione-S-Trfase_C_sf"/>
</dbReference>
<dbReference type="CDD" id="cd00570">
    <property type="entry name" value="GST_N_family"/>
    <property type="match status" value="1"/>
</dbReference>
<dbReference type="PROSITE" id="PS50404">
    <property type="entry name" value="GST_NTER"/>
    <property type="match status" value="1"/>
</dbReference>
<reference evidence="3 4" key="1">
    <citation type="journal article" date="2016" name="Antonie Van Leeuwenhoek">
        <title>Dongia soli sp. nov., isolated from soil from Dokdo, Korea.</title>
        <authorList>
            <person name="Kim D.U."/>
            <person name="Lee H."/>
            <person name="Kim H."/>
            <person name="Kim S.G."/>
            <person name="Ka J.O."/>
        </authorList>
    </citation>
    <scope>NUCLEOTIDE SEQUENCE [LARGE SCALE GENOMIC DNA]</scope>
    <source>
        <strain evidence="3 4">D78</strain>
    </source>
</reference>
<dbReference type="Proteomes" id="UP001279642">
    <property type="component" value="Unassembled WGS sequence"/>
</dbReference>
<sequence length="232" mass="25843">MGDPTLYGPAHSTMVSSARLALLALDLPHDFVEPDLHRLDGARMTDMLPYFVSQPPTLLHDGLSLHDTEAILLYIDAIGVERETEVRGATTHSTLALQPATPRLKALMWQIMSLIRDHLQPATIGGVVAQRVFIPHLGGRPDVEKLTAAVVKQQDCLTLLEQLSYLCHDGNHADFLIDDQPRLADLLLMPILHHLMQTDLGPACLARSVRLSRWWLAMQKLEKLREGLPRLA</sequence>
<dbReference type="EMBL" id="JAXCLW010000006">
    <property type="protein sequence ID" value="MDY0884923.1"/>
    <property type="molecule type" value="Genomic_DNA"/>
</dbReference>
<dbReference type="InterPro" id="IPR036249">
    <property type="entry name" value="Thioredoxin-like_sf"/>
</dbReference>
<evidence type="ECO:0000313" key="4">
    <source>
        <dbReference type="Proteomes" id="UP001279642"/>
    </source>
</evidence>
<dbReference type="Gene3D" id="1.20.1050.10">
    <property type="match status" value="1"/>
</dbReference>
<proteinExistence type="predicted"/>
<dbReference type="InterPro" id="IPR010987">
    <property type="entry name" value="Glutathione-S-Trfase_C-like"/>
</dbReference>
<evidence type="ECO:0000259" key="2">
    <source>
        <dbReference type="PROSITE" id="PS50405"/>
    </source>
</evidence>
<dbReference type="SUPFAM" id="SSF52833">
    <property type="entry name" value="Thioredoxin-like"/>
    <property type="match status" value="1"/>
</dbReference>
<organism evidence="3 4">
    <name type="scientific">Dongia soli</name>
    <dbReference type="NCBI Taxonomy" id="600628"/>
    <lineage>
        <taxon>Bacteria</taxon>
        <taxon>Pseudomonadati</taxon>
        <taxon>Pseudomonadota</taxon>
        <taxon>Alphaproteobacteria</taxon>
        <taxon>Rhodospirillales</taxon>
        <taxon>Dongiaceae</taxon>
        <taxon>Dongia</taxon>
    </lineage>
</organism>
<comment type="caution">
    <text evidence="3">The sequence shown here is derived from an EMBL/GenBank/DDBJ whole genome shotgun (WGS) entry which is preliminary data.</text>
</comment>
<dbReference type="Gene3D" id="3.40.30.10">
    <property type="entry name" value="Glutaredoxin"/>
    <property type="match status" value="1"/>
</dbReference>
<dbReference type="InterPro" id="IPR004045">
    <property type="entry name" value="Glutathione_S-Trfase_N"/>
</dbReference>
<protein>
    <recommendedName>
        <fullName evidence="5">Glutathione S-transferase</fullName>
    </recommendedName>
</protein>
<feature type="domain" description="GST N-terminal" evidence="1">
    <location>
        <begin position="2"/>
        <end position="83"/>
    </location>
</feature>
<name>A0ABU5EEV8_9PROT</name>
<dbReference type="PROSITE" id="PS50405">
    <property type="entry name" value="GST_CTER"/>
    <property type="match status" value="1"/>
</dbReference>
<feature type="domain" description="GST C-terminal" evidence="2">
    <location>
        <begin position="101"/>
        <end position="232"/>
    </location>
</feature>
<accession>A0ABU5EEV8</accession>
<evidence type="ECO:0008006" key="5">
    <source>
        <dbReference type="Google" id="ProtNLM"/>
    </source>
</evidence>
<dbReference type="RefSeq" id="WP_320509996.1">
    <property type="nucleotide sequence ID" value="NZ_JAXCLW010000006.1"/>
</dbReference>
<evidence type="ECO:0000259" key="1">
    <source>
        <dbReference type="PROSITE" id="PS50404"/>
    </source>
</evidence>
<evidence type="ECO:0000313" key="3">
    <source>
        <dbReference type="EMBL" id="MDY0884923.1"/>
    </source>
</evidence>
<dbReference type="SUPFAM" id="SSF47616">
    <property type="entry name" value="GST C-terminal domain-like"/>
    <property type="match status" value="1"/>
</dbReference>
<keyword evidence="4" id="KW-1185">Reference proteome</keyword>